<accession>A0A6P7U596</accession>
<protein>
    <submittedName>
        <fullName evidence="3">Uncharacterized protein LOC115229492</fullName>
    </submittedName>
    <submittedName>
        <fullName evidence="4">Uncharacterized protein LOC115230031</fullName>
    </submittedName>
</protein>
<evidence type="ECO:0000313" key="2">
    <source>
        <dbReference type="Proteomes" id="UP000515154"/>
    </source>
</evidence>
<gene>
    <name evidence="4" type="primary">LOC115230031</name>
    <name evidence="3" type="synonym">LOC115229492</name>
</gene>
<dbReference type="RefSeq" id="XP_029655689.1">
    <property type="nucleotide sequence ID" value="XM_029799829.2"/>
</dbReference>
<dbReference type="KEGG" id="osn:115230031"/>
<dbReference type="RefSeq" id="XP_029656131.1">
    <property type="nucleotide sequence ID" value="XM_029800271.2"/>
</dbReference>
<organism evidence="2 4">
    <name type="scientific">Octopus sinensis</name>
    <name type="common">East Asian common octopus</name>
    <dbReference type="NCBI Taxonomy" id="2607531"/>
    <lineage>
        <taxon>Eukaryota</taxon>
        <taxon>Metazoa</taxon>
        <taxon>Spiralia</taxon>
        <taxon>Lophotrochozoa</taxon>
        <taxon>Mollusca</taxon>
        <taxon>Cephalopoda</taxon>
        <taxon>Coleoidea</taxon>
        <taxon>Octopodiformes</taxon>
        <taxon>Octopoda</taxon>
        <taxon>Incirrata</taxon>
        <taxon>Octopodidae</taxon>
        <taxon>Octopus</taxon>
    </lineage>
</organism>
<dbReference type="Proteomes" id="UP000515154">
    <property type="component" value="Unplaced"/>
</dbReference>
<keyword evidence="1" id="KW-0175">Coiled coil</keyword>
<name>A0A6P7U596_9MOLL</name>
<feature type="coiled-coil region" evidence="1">
    <location>
        <begin position="5"/>
        <end position="39"/>
    </location>
</feature>
<proteinExistence type="predicted"/>
<evidence type="ECO:0000313" key="4">
    <source>
        <dbReference type="RefSeq" id="XP_029656131.1"/>
    </source>
</evidence>
<dbReference type="AlphaFoldDB" id="A0A6P7U596"/>
<evidence type="ECO:0000256" key="1">
    <source>
        <dbReference type="SAM" id="Coils"/>
    </source>
</evidence>
<keyword evidence="2" id="KW-1185">Reference proteome</keyword>
<sequence length="146" mass="17311">MKSQLENKDREINSLRIQIAKNEQKIKELEALNQKYIHDYEFMYSTSKNYSNALENLQDSKIALYTTLSPLFATADDNRLETSENLVRQQKSDSDVKINIDNHTSLSEDENLENQKIEEIDFPIKDFEKFEQPEHEMSYQCSWNCY</sequence>
<evidence type="ECO:0000313" key="3">
    <source>
        <dbReference type="RefSeq" id="XP_029655689.1"/>
    </source>
</evidence>
<reference evidence="3 4" key="1">
    <citation type="submission" date="2025-08" db="UniProtKB">
        <authorList>
            <consortium name="RefSeq"/>
        </authorList>
    </citation>
    <scope>IDENTIFICATION</scope>
</reference>
<dbReference type="KEGG" id="osn:115229492"/>